<accession>A0ABD2NYG1</accession>
<feature type="transmembrane region" description="Helical" evidence="2">
    <location>
        <begin position="29"/>
        <end position="49"/>
    </location>
</feature>
<keyword evidence="2" id="KW-1133">Transmembrane helix</keyword>
<comment type="function">
    <text evidence="1">Has a glutathione-disulfide oxidoreductase activity in the presence of NADPH and glutathione reductase. Reduces low molecular weight disulfides and proteins.</text>
</comment>
<keyword evidence="2" id="KW-0472">Membrane</keyword>
<dbReference type="Gene3D" id="3.40.30.10">
    <property type="entry name" value="Glutaredoxin"/>
    <property type="match status" value="1"/>
</dbReference>
<dbReference type="PANTHER" id="PTHR12782:SF5">
    <property type="entry name" value="PROSTAGLANDIN E SYNTHASE 2"/>
    <property type="match status" value="1"/>
</dbReference>
<feature type="domain" description="Glutaredoxin" evidence="3">
    <location>
        <begin position="93"/>
        <end position="131"/>
    </location>
</feature>
<dbReference type="Proteomes" id="UP001516400">
    <property type="component" value="Unassembled WGS sequence"/>
</dbReference>
<evidence type="ECO:0000256" key="2">
    <source>
        <dbReference type="SAM" id="Phobius"/>
    </source>
</evidence>
<dbReference type="InterPro" id="IPR002109">
    <property type="entry name" value="Glutaredoxin"/>
</dbReference>
<proteinExistence type="predicted"/>
<name>A0ABD2NYG1_9CUCU</name>
<keyword evidence="2" id="KW-0812">Transmembrane</keyword>
<evidence type="ECO:0000259" key="3">
    <source>
        <dbReference type="Pfam" id="PF00462"/>
    </source>
</evidence>
<dbReference type="PANTHER" id="PTHR12782">
    <property type="entry name" value="MICROSOMAL PROSTAGLANDIN E SYNTHASE-2"/>
    <property type="match status" value="1"/>
</dbReference>
<dbReference type="PROSITE" id="PS00195">
    <property type="entry name" value="GLUTAREDOXIN_1"/>
    <property type="match status" value="1"/>
</dbReference>
<reference evidence="4 5" key="1">
    <citation type="journal article" date="2021" name="BMC Biol.">
        <title>Horizontally acquired antibacterial genes associated with adaptive radiation of ladybird beetles.</title>
        <authorList>
            <person name="Li H.S."/>
            <person name="Tang X.F."/>
            <person name="Huang Y.H."/>
            <person name="Xu Z.Y."/>
            <person name="Chen M.L."/>
            <person name="Du X.Y."/>
            <person name="Qiu B.Y."/>
            <person name="Chen P.T."/>
            <person name="Zhang W."/>
            <person name="Slipinski A."/>
            <person name="Escalona H.E."/>
            <person name="Waterhouse R.M."/>
            <person name="Zwick A."/>
            <person name="Pang H."/>
        </authorList>
    </citation>
    <scope>NUCLEOTIDE SEQUENCE [LARGE SCALE GENOMIC DNA]</scope>
    <source>
        <strain evidence="4">SYSU2018</strain>
    </source>
</reference>
<dbReference type="EMBL" id="JABFTP020000165">
    <property type="protein sequence ID" value="KAL3283747.1"/>
    <property type="molecule type" value="Genomic_DNA"/>
</dbReference>
<evidence type="ECO:0000313" key="4">
    <source>
        <dbReference type="EMBL" id="KAL3283747.1"/>
    </source>
</evidence>
<organism evidence="4 5">
    <name type="scientific">Cryptolaemus montrouzieri</name>
    <dbReference type="NCBI Taxonomy" id="559131"/>
    <lineage>
        <taxon>Eukaryota</taxon>
        <taxon>Metazoa</taxon>
        <taxon>Ecdysozoa</taxon>
        <taxon>Arthropoda</taxon>
        <taxon>Hexapoda</taxon>
        <taxon>Insecta</taxon>
        <taxon>Pterygota</taxon>
        <taxon>Neoptera</taxon>
        <taxon>Endopterygota</taxon>
        <taxon>Coleoptera</taxon>
        <taxon>Polyphaga</taxon>
        <taxon>Cucujiformia</taxon>
        <taxon>Coccinelloidea</taxon>
        <taxon>Coccinellidae</taxon>
        <taxon>Scymninae</taxon>
        <taxon>Scymnini</taxon>
        <taxon>Cryptolaemus</taxon>
    </lineage>
</organism>
<dbReference type="InterPro" id="IPR011767">
    <property type="entry name" value="GLR_AS"/>
</dbReference>
<dbReference type="SUPFAM" id="SSF52833">
    <property type="entry name" value="Thioredoxin-like"/>
    <property type="match status" value="1"/>
</dbReference>
<comment type="caution">
    <text evidence="4">The sequence shown here is derived from an EMBL/GenBank/DDBJ whole genome shotgun (WGS) entry which is preliminary data.</text>
</comment>
<evidence type="ECO:0000313" key="5">
    <source>
        <dbReference type="Proteomes" id="UP001516400"/>
    </source>
</evidence>
<keyword evidence="5" id="KW-1185">Reference proteome</keyword>
<dbReference type="Pfam" id="PF00462">
    <property type="entry name" value="Glutaredoxin"/>
    <property type="match status" value="1"/>
</dbReference>
<sequence>MKINTVTKMFEIASQSRMYSSKYYAKRSIFKLGLVGITMGAIVGTGYSIHNQNKPRSHIMNEETVIPILDNIPKIKPSRKIRYTDDTSNLKLTLFQYQTCPFCCKVRAFLDYYGISYDVIEVDPVLRQSIKWSPYKKFQS</sequence>
<dbReference type="PROSITE" id="PS51354">
    <property type="entry name" value="GLUTAREDOXIN_2"/>
    <property type="match status" value="1"/>
</dbReference>
<gene>
    <name evidence="4" type="ORF">HHI36_017916</name>
</gene>
<protein>
    <recommendedName>
        <fullName evidence="3">Glutaredoxin domain-containing protein</fullName>
    </recommendedName>
</protein>
<evidence type="ECO:0000256" key="1">
    <source>
        <dbReference type="ARBA" id="ARBA00002549"/>
    </source>
</evidence>
<dbReference type="AlphaFoldDB" id="A0ABD2NYG1"/>
<dbReference type="InterPro" id="IPR036249">
    <property type="entry name" value="Thioredoxin-like_sf"/>
</dbReference>